<dbReference type="EMBL" id="VFOQ01000001">
    <property type="protein sequence ID" value="TQL59657.1"/>
    <property type="molecule type" value="Genomic_DNA"/>
</dbReference>
<feature type="domain" description="VOC" evidence="1">
    <location>
        <begin position="25"/>
        <end position="146"/>
    </location>
</feature>
<dbReference type="AlphaFoldDB" id="A0A542ZH07"/>
<dbReference type="InterPro" id="IPR004360">
    <property type="entry name" value="Glyas_Fos-R_dOase_dom"/>
</dbReference>
<organism evidence="2 3">
    <name type="scientific">Oryzihumus leptocrescens</name>
    <dbReference type="NCBI Taxonomy" id="297536"/>
    <lineage>
        <taxon>Bacteria</taxon>
        <taxon>Bacillati</taxon>
        <taxon>Actinomycetota</taxon>
        <taxon>Actinomycetes</taxon>
        <taxon>Micrococcales</taxon>
        <taxon>Intrasporangiaceae</taxon>
        <taxon>Oryzihumus</taxon>
    </lineage>
</organism>
<evidence type="ECO:0000313" key="2">
    <source>
        <dbReference type="EMBL" id="TQL59657.1"/>
    </source>
</evidence>
<dbReference type="PANTHER" id="PTHR36503:SF3">
    <property type="entry name" value="BLR0126 PROTEIN"/>
    <property type="match status" value="1"/>
</dbReference>
<proteinExistence type="predicted"/>
<protein>
    <submittedName>
        <fullName evidence="2">Putative glyoxalase superfamily protein PhnB</fullName>
    </submittedName>
</protein>
<dbReference type="Gene3D" id="3.10.180.10">
    <property type="entry name" value="2,3-Dihydroxybiphenyl 1,2-Dioxygenase, domain 1"/>
    <property type="match status" value="1"/>
</dbReference>
<evidence type="ECO:0000313" key="3">
    <source>
        <dbReference type="Proteomes" id="UP000319514"/>
    </source>
</evidence>
<sequence length="149" mass="15901">MRRFPGSDVLGVERGMVVVGESLRTISAMSLFVEDVPAAKAFYREVFDVPVVYEDEVSAALKFDNLLVNLLHHSAASGLVAPAPVAAAGDGSRFQLSVWVQDVDGVCADLERRGVTLLTGPVDQPWGMRTATFTDPAGHSWEVAQGIGS</sequence>
<keyword evidence="3" id="KW-1185">Reference proteome</keyword>
<dbReference type="PANTHER" id="PTHR36503">
    <property type="entry name" value="BLR2520 PROTEIN"/>
    <property type="match status" value="1"/>
</dbReference>
<dbReference type="Pfam" id="PF00903">
    <property type="entry name" value="Glyoxalase"/>
    <property type="match status" value="1"/>
</dbReference>
<dbReference type="InterPro" id="IPR029068">
    <property type="entry name" value="Glyas_Bleomycin-R_OHBP_Dase"/>
</dbReference>
<evidence type="ECO:0000259" key="1">
    <source>
        <dbReference type="PROSITE" id="PS51819"/>
    </source>
</evidence>
<reference evidence="2 3" key="1">
    <citation type="submission" date="2019-06" db="EMBL/GenBank/DDBJ databases">
        <title>Sequencing the genomes of 1000 actinobacteria strains.</title>
        <authorList>
            <person name="Klenk H.-P."/>
        </authorList>
    </citation>
    <scope>NUCLEOTIDE SEQUENCE [LARGE SCALE GENOMIC DNA]</scope>
    <source>
        <strain evidence="2 3">DSM 18082</strain>
    </source>
</reference>
<name>A0A542ZH07_9MICO</name>
<dbReference type="RefSeq" id="WP_221632435.1">
    <property type="nucleotide sequence ID" value="NZ_BAAAKX010000004.1"/>
</dbReference>
<dbReference type="Proteomes" id="UP000319514">
    <property type="component" value="Unassembled WGS sequence"/>
</dbReference>
<accession>A0A542ZH07</accession>
<dbReference type="PROSITE" id="PS51819">
    <property type="entry name" value="VOC"/>
    <property type="match status" value="1"/>
</dbReference>
<dbReference type="InterPro" id="IPR037523">
    <property type="entry name" value="VOC_core"/>
</dbReference>
<gene>
    <name evidence="2" type="ORF">FB474_1019</name>
</gene>
<dbReference type="SUPFAM" id="SSF54593">
    <property type="entry name" value="Glyoxalase/Bleomycin resistance protein/Dihydroxybiphenyl dioxygenase"/>
    <property type="match status" value="1"/>
</dbReference>
<comment type="caution">
    <text evidence="2">The sequence shown here is derived from an EMBL/GenBank/DDBJ whole genome shotgun (WGS) entry which is preliminary data.</text>
</comment>